<evidence type="ECO:0000256" key="8">
    <source>
        <dbReference type="SAM" id="MobiDB-lite"/>
    </source>
</evidence>
<accession>A0ABT0YHR4</accession>
<dbReference type="InterPro" id="IPR029063">
    <property type="entry name" value="SAM-dependent_MTases_sf"/>
</dbReference>
<dbReference type="PROSITE" id="PS51625">
    <property type="entry name" value="SAM_MT_TRMB"/>
    <property type="match status" value="1"/>
</dbReference>
<evidence type="ECO:0000313" key="10">
    <source>
        <dbReference type="Proteomes" id="UP001165541"/>
    </source>
</evidence>
<evidence type="ECO:0000256" key="5">
    <source>
        <dbReference type="ARBA" id="ARBA00022679"/>
    </source>
</evidence>
<comment type="catalytic activity">
    <reaction evidence="1">
        <text>guanosine(46) in tRNA + S-adenosyl-L-methionine = N(7)-methylguanosine(46) in tRNA + S-adenosyl-L-homocysteine</text>
        <dbReference type="Rhea" id="RHEA:42708"/>
        <dbReference type="Rhea" id="RHEA-COMP:10188"/>
        <dbReference type="Rhea" id="RHEA-COMP:10189"/>
        <dbReference type="ChEBI" id="CHEBI:57856"/>
        <dbReference type="ChEBI" id="CHEBI:59789"/>
        <dbReference type="ChEBI" id="CHEBI:74269"/>
        <dbReference type="ChEBI" id="CHEBI:74480"/>
        <dbReference type="EC" id="2.1.1.33"/>
    </reaction>
</comment>
<feature type="region of interest" description="Disordered" evidence="8">
    <location>
        <begin position="1"/>
        <end position="35"/>
    </location>
</feature>
<comment type="function">
    <text evidence="2">Catalyzes the formation of N(7)-methylguanine at position 46 (m7G46) in tRNA.</text>
</comment>
<dbReference type="Gene3D" id="3.40.50.150">
    <property type="entry name" value="Vaccinia Virus protein VP39"/>
    <property type="match status" value="1"/>
</dbReference>
<organism evidence="9 10">
    <name type="scientific">Caldimonas mangrovi</name>
    <dbReference type="NCBI Taxonomy" id="2944811"/>
    <lineage>
        <taxon>Bacteria</taxon>
        <taxon>Pseudomonadati</taxon>
        <taxon>Pseudomonadota</taxon>
        <taxon>Betaproteobacteria</taxon>
        <taxon>Burkholderiales</taxon>
        <taxon>Sphaerotilaceae</taxon>
        <taxon>Caldimonas</taxon>
    </lineage>
</organism>
<dbReference type="Pfam" id="PF02390">
    <property type="entry name" value="Methyltransf_4"/>
    <property type="match status" value="1"/>
</dbReference>
<evidence type="ECO:0000313" key="9">
    <source>
        <dbReference type="EMBL" id="MCM5677929.1"/>
    </source>
</evidence>
<dbReference type="GO" id="GO:0032259">
    <property type="term" value="P:methylation"/>
    <property type="evidence" value="ECO:0007669"/>
    <property type="project" value="UniProtKB-KW"/>
</dbReference>
<reference evidence="9" key="1">
    <citation type="submission" date="2022-05" db="EMBL/GenBank/DDBJ databases">
        <title>Schlegelella sp. nov., isolated from mangrove soil.</title>
        <authorList>
            <person name="Liu Y."/>
            <person name="Ge X."/>
            <person name="Liu W."/>
        </authorList>
    </citation>
    <scope>NUCLEOTIDE SEQUENCE</scope>
    <source>
        <strain evidence="9">S2-27</strain>
    </source>
</reference>
<dbReference type="InterPro" id="IPR003358">
    <property type="entry name" value="tRNA_(Gua-N-7)_MeTrfase_Trmb"/>
</dbReference>
<dbReference type="EMBL" id="JAMKFE010000001">
    <property type="protein sequence ID" value="MCM5677929.1"/>
    <property type="molecule type" value="Genomic_DNA"/>
</dbReference>
<name>A0ABT0YHR4_9BURK</name>
<evidence type="ECO:0000256" key="7">
    <source>
        <dbReference type="ARBA" id="ARBA00022694"/>
    </source>
</evidence>
<evidence type="ECO:0000256" key="3">
    <source>
        <dbReference type="ARBA" id="ARBA00011977"/>
    </source>
</evidence>
<dbReference type="CDD" id="cd02440">
    <property type="entry name" value="AdoMet_MTases"/>
    <property type="match status" value="1"/>
</dbReference>
<dbReference type="PANTHER" id="PTHR23417">
    <property type="entry name" value="3-DEOXY-D-MANNO-OCTULOSONIC-ACID TRANSFERASE/TRNA GUANINE-N 7 - -METHYLTRANSFERASE"/>
    <property type="match status" value="1"/>
</dbReference>
<comment type="caution">
    <text evidence="9">The sequence shown here is derived from an EMBL/GenBank/DDBJ whole genome shotgun (WGS) entry which is preliminary data.</text>
</comment>
<gene>
    <name evidence="9" type="ORF">M8A51_00095</name>
</gene>
<proteinExistence type="predicted"/>
<keyword evidence="6" id="KW-0949">S-adenosyl-L-methionine</keyword>
<keyword evidence="4 9" id="KW-0489">Methyltransferase</keyword>
<keyword evidence="10" id="KW-1185">Reference proteome</keyword>
<dbReference type="GO" id="GO:0008168">
    <property type="term" value="F:methyltransferase activity"/>
    <property type="evidence" value="ECO:0007669"/>
    <property type="project" value="UniProtKB-KW"/>
</dbReference>
<evidence type="ECO:0000256" key="2">
    <source>
        <dbReference type="ARBA" id="ARBA00003015"/>
    </source>
</evidence>
<protein>
    <recommendedName>
        <fullName evidence="3">tRNA (guanine(46)-N(7))-methyltransferase</fullName>
        <ecNumber evidence="3">2.1.1.33</ecNumber>
    </recommendedName>
</protein>
<dbReference type="Proteomes" id="UP001165541">
    <property type="component" value="Unassembled WGS sequence"/>
</dbReference>
<dbReference type="PANTHER" id="PTHR23417:SF14">
    <property type="entry name" value="PENTACOTRIPEPTIDE-REPEAT REGION OF PRORP DOMAIN-CONTAINING PROTEIN"/>
    <property type="match status" value="1"/>
</dbReference>
<evidence type="ECO:0000256" key="6">
    <source>
        <dbReference type="ARBA" id="ARBA00022691"/>
    </source>
</evidence>
<keyword evidence="7" id="KW-0819">tRNA processing</keyword>
<keyword evidence="5" id="KW-0808">Transferase</keyword>
<dbReference type="SUPFAM" id="SSF53335">
    <property type="entry name" value="S-adenosyl-L-methionine-dependent methyltransferases"/>
    <property type="match status" value="1"/>
</dbReference>
<dbReference type="EC" id="2.1.1.33" evidence="3"/>
<evidence type="ECO:0000256" key="4">
    <source>
        <dbReference type="ARBA" id="ARBA00022603"/>
    </source>
</evidence>
<sequence length="245" mass="27318">MHSDVESGHPSGLPQSALPSPCGSRAVHSNQAGPHPRLEQLVRKHLATAFRRPPAAYSRQAFDTLVARGAGHRPLVLDSACGTGESTAALARRHPEALVVGVDQSEERIERGRRKLGGVLPGNALLLRADVTDIWALLEAQGLRLTHHYLLYPNPWPKSEHLQRRWHGHPRFRELLALGGHIELRTNWRLYAEEFEIALRCAGWRARCTDVNDAEPLTPFERKYRDSGHPLSRLVAQAGNTPVDR</sequence>
<evidence type="ECO:0000256" key="1">
    <source>
        <dbReference type="ARBA" id="ARBA00000142"/>
    </source>
</evidence>